<evidence type="ECO:0000259" key="12">
    <source>
        <dbReference type="PROSITE" id="PS50885"/>
    </source>
</evidence>
<feature type="transmembrane region" description="Helical" evidence="10">
    <location>
        <begin position="136"/>
        <end position="156"/>
    </location>
</feature>
<dbReference type="GO" id="GO:0016020">
    <property type="term" value="C:membrane"/>
    <property type="evidence" value="ECO:0007669"/>
    <property type="project" value="UniProtKB-SubCell"/>
</dbReference>
<dbReference type="Pfam" id="PF00672">
    <property type="entry name" value="HAMP"/>
    <property type="match status" value="1"/>
</dbReference>
<gene>
    <name evidence="13" type="primary">cprS</name>
    <name evidence="13" type="ORF">CIG1485E_1109</name>
</gene>
<dbReference type="PATRIC" id="fig|1244531.5.peg.1210"/>
<comment type="subcellular location">
    <subcellularLocation>
        <location evidence="2">Membrane</location>
        <topology evidence="2">Multi-pass membrane protein</topology>
    </subcellularLocation>
</comment>
<dbReference type="InterPro" id="IPR003594">
    <property type="entry name" value="HATPase_dom"/>
</dbReference>
<protein>
    <recommendedName>
        <fullName evidence="3">histidine kinase</fullName>
        <ecNumber evidence="3">2.7.13.3</ecNumber>
    </recommendedName>
</protein>
<dbReference type="CDD" id="cd00082">
    <property type="entry name" value="HisKA"/>
    <property type="match status" value="1"/>
</dbReference>
<keyword evidence="6 10" id="KW-0812">Transmembrane</keyword>
<evidence type="ECO:0000256" key="4">
    <source>
        <dbReference type="ARBA" id="ARBA00022553"/>
    </source>
</evidence>
<dbReference type="SMART" id="SM00388">
    <property type="entry name" value="HisKA"/>
    <property type="match status" value="1"/>
</dbReference>
<dbReference type="InterPro" id="IPR050398">
    <property type="entry name" value="HssS/ArlS-like"/>
</dbReference>
<dbReference type="CDD" id="cd06225">
    <property type="entry name" value="HAMP"/>
    <property type="match status" value="1"/>
</dbReference>
<dbReference type="OrthoDB" id="9812241at2"/>
<evidence type="ECO:0000256" key="6">
    <source>
        <dbReference type="ARBA" id="ARBA00022692"/>
    </source>
</evidence>
<evidence type="ECO:0000259" key="11">
    <source>
        <dbReference type="PROSITE" id="PS50109"/>
    </source>
</evidence>
<evidence type="ECO:0000256" key="7">
    <source>
        <dbReference type="ARBA" id="ARBA00022777"/>
    </source>
</evidence>
<dbReference type="HOGENOM" id="CLU_051843_0_0_7"/>
<evidence type="ECO:0000313" key="14">
    <source>
        <dbReference type="Proteomes" id="UP000028486"/>
    </source>
</evidence>
<dbReference type="SUPFAM" id="SSF47384">
    <property type="entry name" value="Homodimeric domain of signal transducing histidine kinase"/>
    <property type="match status" value="1"/>
</dbReference>
<dbReference type="PROSITE" id="PS50109">
    <property type="entry name" value="HIS_KIN"/>
    <property type="match status" value="1"/>
</dbReference>
<evidence type="ECO:0000256" key="2">
    <source>
        <dbReference type="ARBA" id="ARBA00004141"/>
    </source>
</evidence>
<evidence type="ECO:0000256" key="3">
    <source>
        <dbReference type="ARBA" id="ARBA00012438"/>
    </source>
</evidence>
<dbReference type="PANTHER" id="PTHR45528:SF12">
    <property type="entry name" value="SENSOR HISTIDINE KINASE ARSS"/>
    <property type="match status" value="1"/>
</dbReference>
<dbReference type="InterPro" id="IPR047994">
    <property type="entry name" value="ArsS-like"/>
</dbReference>
<organism evidence="13 14">
    <name type="scientific">Campylobacter iguaniorum</name>
    <dbReference type="NCBI Taxonomy" id="1244531"/>
    <lineage>
        <taxon>Bacteria</taxon>
        <taxon>Pseudomonadati</taxon>
        <taxon>Campylobacterota</taxon>
        <taxon>Epsilonproteobacteria</taxon>
        <taxon>Campylobacterales</taxon>
        <taxon>Campylobacteraceae</taxon>
        <taxon>Campylobacter</taxon>
    </lineage>
</organism>
<dbReference type="PANTHER" id="PTHR45528">
    <property type="entry name" value="SENSOR HISTIDINE KINASE CPXA"/>
    <property type="match status" value="1"/>
</dbReference>
<dbReference type="InterPro" id="IPR036890">
    <property type="entry name" value="HATPase_C_sf"/>
</dbReference>
<dbReference type="Proteomes" id="UP000028486">
    <property type="component" value="Chromosome"/>
</dbReference>
<dbReference type="KEGG" id="caj:CIG1485E_1109"/>
<accession>A0A076FGL5</accession>
<dbReference type="SUPFAM" id="SSF158472">
    <property type="entry name" value="HAMP domain-like"/>
    <property type="match status" value="1"/>
</dbReference>
<dbReference type="InterPro" id="IPR003661">
    <property type="entry name" value="HisK_dim/P_dom"/>
</dbReference>
<dbReference type="Gene3D" id="6.10.340.10">
    <property type="match status" value="1"/>
</dbReference>
<dbReference type="NCBIfam" id="NF038389">
    <property type="entry name" value="ArsS_fam_HK"/>
    <property type="match status" value="1"/>
</dbReference>
<name>A0A076FGL5_9BACT</name>
<comment type="catalytic activity">
    <reaction evidence="1">
        <text>ATP + protein L-histidine = ADP + protein N-phospho-L-histidine.</text>
        <dbReference type="EC" id="2.7.13.3"/>
    </reaction>
</comment>
<keyword evidence="4" id="KW-0597">Phosphoprotein</keyword>
<dbReference type="Gene3D" id="3.30.565.10">
    <property type="entry name" value="Histidine kinase-like ATPase, C-terminal domain"/>
    <property type="match status" value="1"/>
</dbReference>
<evidence type="ECO:0000256" key="1">
    <source>
        <dbReference type="ARBA" id="ARBA00000085"/>
    </source>
</evidence>
<evidence type="ECO:0000313" key="13">
    <source>
        <dbReference type="EMBL" id="AII14944.1"/>
    </source>
</evidence>
<keyword evidence="8 10" id="KW-1133">Transmembrane helix</keyword>
<dbReference type="SUPFAM" id="SSF55874">
    <property type="entry name" value="ATPase domain of HSP90 chaperone/DNA topoisomerase II/histidine kinase"/>
    <property type="match status" value="1"/>
</dbReference>
<dbReference type="InterPro" id="IPR003660">
    <property type="entry name" value="HAMP_dom"/>
</dbReference>
<dbReference type="Gene3D" id="1.10.287.130">
    <property type="match status" value="1"/>
</dbReference>
<dbReference type="eggNOG" id="COG0642">
    <property type="taxonomic scope" value="Bacteria"/>
</dbReference>
<evidence type="ECO:0000256" key="5">
    <source>
        <dbReference type="ARBA" id="ARBA00022679"/>
    </source>
</evidence>
<dbReference type="Pfam" id="PF02518">
    <property type="entry name" value="HATPase_c"/>
    <property type="match status" value="1"/>
</dbReference>
<evidence type="ECO:0000256" key="8">
    <source>
        <dbReference type="ARBA" id="ARBA00022989"/>
    </source>
</evidence>
<sequence length="418" mass="47842">MKFSSIFYTITFIFVIATTSIFLAFLWLMDYDKQNYSRELNTKYSVVARATLLHLNELISDEEYENQTKDLDMSKLSNKAKIDEILKNALVLEEISAEIGSSAILLYKKQNYLKISHNDTTLLLKDNDYQPYRYDIIKVIFGLVFFILLVTYVFIIKKIKPLRKLKRQIDKFATGDLNIQNISTGNDEISEVADAFYNAVTQIKNLNHSRQLFLRNIMHELKTPITKGRITAEMIEKNKNQERLIGVFERLESLINEFAAVERATSGLLIETAKPCNIIDIIDEAIDLAMVEKEYVSVHIISDISINADFKLISIAFKNMIDNGLKYSNDKHITISVNENSIKFITQGQKLENDLAYYIEPFTQGSNAKKSFGLGLYIVDNILKSHGLNLEYEYKNGLNIFKFCGLGGESTKKQNSSS</sequence>
<keyword evidence="14" id="KW-1185">Reference proteome</keyword>
<dbReference type="PROSITE" id="PS50885">
    <property type="entry name" value="HAMP"/>
    <property type="match status" value="1"/>
</dbReference>
<dbReference type="EC" id="2.7.13.3" evidence="3"/>
<dbReference type="InterPro" id="IPR036097">
    <property type="entry name" value="HisK_dim/P_sf"/>
</dbReference>
<dbReference type="RefSeq" id="WP_051870939.1">
    <property type="nucleotide sequence ID" value="NZ_CP009043.1"/>
</dbReference>
<dbReference type="AlphaFoldDB" id="A0A076FGL5"/>
<keyword evidence="9 10" id="KW-0472">Membrane</keyword>
<dbReference type="SMART" id="SM00387">
    <property type="entry name" value="HATPase_c"/>
    <property type="match status" value="1"/>
</dbReference>
<feature type="domain" description="HAMP" evidence="12">
    <location>
        <begin position="159"/>
        <end position="208"/>
    </location>
</feature>
<evidence type="ECO:0000256" key="10">
    <source>
        <dbReference type="SAM" id="Phobius"/>
    </source>
</evidence>
<dbReference type="InterPro" id="IPR005467">
    <property type="entry name" value="His_kinase_dom"/>
</dbReference>
<feature type="domain" description="Histidine kinase" evidence="11">
    <location>
        <begin position="216"/>
        <end position="397"/>
    </location>
</feature>
<keyword evidence="5" id="KW-0808">Transferase</keyword>
<dbReference type="GO" id="GO:0000155">
    <property type="term" value="F:phosphorelay sensor kinase activity"/>
    <property type="evidence" value="ECO:0007669"/>
    <property type="project" value="InterPro"/>
</dbReference>
<proteinExistence type="predicted"/>
<keyword evidence="7 13" id="KW-0418">Kinase</keyword>
<dbReference type="STRING" id="1244531.CIG2463D_1201"/>
<evidence type="ECO:0000256" key="9">
    <source>
        <dbReference type="ARBA" id="ARBA00023136"/>
    </source>
</evidence>
<feature type="transmembrane region" description="Helical" evidence="10">
    <location>
        <begin position="7"/>
        <end position="29"/>
    </location>
</feature>
<reference evidence="14" key="1">
    <citation type="journal article" date="2014" name="Genome Announc.">
        <title>Complete Genome Sequence of Campylobacter iguaniorum Strain 1485ET, Isolated from a Bearded Dragon (Pogona vitticeps).</title>
        <authorList>
            <person name="Gilbert M.J."/>
            <person name="Miller W.G."/>
            <person name="Yee E."/>
            <person name="Kik M."/>
            <person name="Wagenaar J.A."/>
            <person name="Duim B."/>
        </authorList>
    </citation>
    <scope>NUCLEOTIDE SEQUENCE [LARGE SCALE GENOMIC DNA]</scope>
    <source>
        <strain evidence="14">1485E</strain>
    </source>
</reference>
<dbReference type="EMBL" id="CP009043">
    <property type="protein sequence ID" value="AII14944.1"/>
    <property type="molecule type" value="Genomic_DNA"/>
</dbReference>